<dbReference type="Proteomes" id="UP000399805">
    <property type="component" value="Unassembled WGS sequence"/>
</dbReference>
<keyword evidence="2" id="KW-1133">Transmembrane helix</keyword>
<gene>
    <name evidence="3" type="ORF">AA23TX_00261</name>
</gene>
<reference evidence="3 4" key="1">
    <citation type="submission" date="2019-09" db="EMBL/GenBank/DDBJ databases">
        <authorList>
            <person name="Leyn A S."/>
        </authorList>
    </citation>
    <scope>NUCLEOTIDE SEQUENCE [LARGE SCALE GENOMIC DNA]</scope>
    <source>
        <strain evidence="3">AA231_1</strain>
    </source>
</reference>
<name>A0A6I8LEI9_9PSEU</name>
<dbReference type="EMBL" id="CABVGP010000001">
    <property type="protein sequence ID" value="VVJ15240.1"/>
    <property type="molecule type" value="Genomic_DNA"/>
</dbReference>
<feature type="region of interest" description="Disordered" evidence="1">
    <location>
        <begin position="1"/>
        <end position="22"/>
    </location>
</feature>
<protein>
    <submittedName>
        <fullName evidence="3">Uncharacterized protein</fullName>
    </submittedName>
</protein>
<dbReference type="RefSeq" id="WP_155540767.1">
    <property type="nucleotide sequence ID" value="NZ_CABVGP010000001.1"/>
</dbReference>
<evidence type="ECO:0000313" key="4">
    <source>
        <dbReference type="Proteomes" id="UP000399805"/>
    </source>
</evidence>
<keyword evidence="4" id="KW-1185">Reference proteome</keyword>
<accession>A0A6I8LEI9</accession>
<keyword evidence="2" id="KW-0472">Membrane</keyword>
<proteinExistence type="predicted"/>
<evidence type="ECO:0000256" key="1">
    <source>
        <dbReference type="SAM" id="MobiDB-lite"/>
    </source>
</evidence>
<organism evidence="3 4">
    <name type="scientific">Amycolatopsis camponoti</name>
    <dbReference type="NCBI Taxonomy" id="2606593"/>
    <lineage>
        <taxon>Bacteria</taxon>
        <taxon>Bacillati</taxon>
        <taxon>Actinomycetota</taxon>
        <taxon>Actinomycetes</taxon>
        <taxon>Pseudonocardiales</taxon>
        <taxon>Pseudonocardiaceae</taxon>
        <taxon>Amycolatopsis</taxon>
    </lineage>
</organism>
<evidence type="ECO:0000313" key="3">
    <source>
        <dbReference type="EMBL" id="VVJ15240.1"/>
    </source>
</evidence>
<feature type="transmembrane region" description="Helical" evidence="2">
    <location>
        <begin position="27"/>
        <end position="47"/>
    </location>
</feature>
<evidence type="ECO:0000256" key="2">
    <source>
        <dbReference type="SAM" id="Phobius"/>
    </source>
</evidence>
<dbReference type="AlphaFoldDB" id="A0A6I8LEI9"/>
<sequence>MTTEANTDQVPQPEPVPPPVSRSRKPLVFVVGGVVAVAIAAVVAVVLMTSGSTSVNGTLSLLCDMQCTKSTADGYDGYTDLSNGSQVTLVNESGRVVATTELHRTPGEETKIVDGMWVRTFTFTFADVPSAERYGVHVGNSNRGTLWKDADEAERAGFQLSIGG</sequence>
<keyword evidence="2" id="KW-0812">Transmembrane</keyword>